<dbReference type="AlphaFoldDB" id="A0A1L3LTL4"/>
<sequence length="194" mass="21956">MISGGYHPGEKIKLRPLAEELNTSVTPVREALLQLVTAGTLEHSLQKSIRVPEANWHVYKEVRELRILIESRAAAYAAARIPESAIEQMEALTEQLDTKSPADLSLHRERLVEFHFELYRHAGKPVSLKLIESLWLQSGPYLSFLIPEYLPLSKSPSLRVKICSALRRRDGMAVAEAIETDLRNALGYLLERFT</sequence>
<evidence type="ECO:0000256" key="1">
    <source>
        <dbReference type="ARBA" id="ARBA00023015"/>
    </source>
</evidence>
<dbReference type="EMBL" id="CP013109">
    <property type="protein sequence ID" value="APG93396.1"/>
    <property type="molecule type" value="Genomic_DNA"/>
</dbReference>
<dbReference type="KEGG" id="same:SAMCFNEI73_pB0198"/>
<keyword evidence="2" id="KW-0238">DNA-binding</keyword>
<dbReference type="SMART" id="SM00895">
    <property type="entry name" value="FCD"/>
    <property type="match status" value="1"/>
</dbReference>
<reference evidence="5 6" key="1">
    <citation type="submission" date="2015-10" db="EMBL/GenBank/DDBJ databases">
        <title>Genomic differences between typical nodule nitrogen-fixing rhizobial strains and those coming from bean seeds.</title>
        <authorList>
            <person name="Peralta H."/>
            <person name="Aguilar-Vera A."/>
            <person name="Diaz R."/>
            <person name="Mora Y."/>
            <person name="Martinez-Batallar G."/>
            <person name="Salazar E."/>
            <person name="Vargas-Lagunas C."/>
            <person name="Encarnacion S."/>
            <person name="Girard L."/>
            <person name="Mora J."/>
        </authorList>
    </citation>
    <scope>NUCLEOTIDE SEQUENCE [LARGE SCALE GENOMIC DNA]</scope>
    <source>
        <strain evidence="5 6">CFNEI 73</strain>
        <plasmid evidence="5 6">B</plasmid>
    </source>
</reference>
<protein>
    <submittedName>
        <fullName evidence="5">Transcriptional regulator, GntR family</fullName>
    </submittedName>
</protein>
<dbReference type="InterPro" id="IPR000524">
    <property type="entry name" value="Tscrpt_reg_HTH_GntR"/>
</dbReference>
<dbReference type="GO" id="GO:0003677">
    <property type="term" value="F:DNA binding"/>
    <property type="evidence" value="ECO:0007669"/>
    <property type="project" value="UniProtKB-KW"/>
</dbReference>
<evidence type="ECO:0000259" key="4">
    <source>
        <dbReference type="PROSITE" id="PS50949"/>
    </source>
</evidence>
<name>A0A1L3LTL4_9HYPH</name>
<dbReference type="SUPFAM" id="SSF48008">
    <property type="entry name" value="GntR ligand-binding domain-like"/>
    <property type="match status" value="1"/>
</dbReference>
<dbReference type="InterPro" id="IPR008920">
    <property type="entry name" value="TF_FadR/GntR_C"/>
</dbReference>
<dbReference type="InterPro" id="IPR036390">
    <property type="entry name" value="WH_DNA-bd_sf"/>
</dbReference>
<dbReference type="Pfam" id="PF00392">
    <property type="entry name" value="GntR"/>
    <property type="match status" value="1"/>
</dbReference>
<accession>A0A1L3LTL4</accession>
<dbReference type="PANTHER" id="PTHR43537:SF39">
    <property type="entry name" value="HTH-TYPE TRANSCRIPTIONAL REGULATOR MCBR"/>
    <property type="match status" value="1"/>
</dbReference>
<keyword evidence="1" id="KW-0805">Transcription regulation</keyword>
<dbReference type="Gene3D" id="1.20.120.530">
    <property type="entry name" value="GntR ligand-binding domain-like"/>
    <property type="match status" value="1"/>
</dbReference>
<dbReference type="PANTHER" id="PTHR43537">
    <property type="entry name" value="TRANSCRIPTIONAL REGULATOR, GNTR FAMILY"/>
    <property type="match status" value="1"/>
</dbReference>
<evidence type="ECO:0000256" key="3">
    <source>
        <dbReference type="ARBA" id="ARBA00023163"/>
    </source>
</evidence>
<dbReference type="InterPro" id="IPR036388">
    <property type="entry name" value="WH-like_DNA-bd_sf"/>
</dbReference>
<evidence type="ECO:0000313" key="5">
    <source>
        <dbReference type="EMBL" id="APG93396.1"/>
    </source>
</evidence>
<feature type="domain" description="HTH gntR-type" evidence="4">
    <location>
        <begin position="1"/>
        <end position="54"/>
    </location>
</feature>
<gene>
    <name evidence="5" type="ORF">SAMCFNEI73_pB0198</name>
</gene>
<keyword evidence="6" id="KW-1185">Reference proteome</keyword>
<proteinExistence type="predicted"/>
<evidence type="ECO:0000313" key="6">
    <source>
        <dbReference type="Proteomes" id="UP000182306"/>
    </source>
</evidence>
<dbReference type="PROSITE" id="PS50949">
    <property type="entry name" value="HTH_GNTR"/>
    <property type="match status" value="1"/>
</dbReference>
<geneLocation type="plasmid" evidence="5 6">
    <name>B</name>
</geneLocation>
<keyword evidence="3" id="KW-0804">Transcription</keyword>
<evidence type="ECO:0000256" key="2">
    <source>
        <dbReference type="ARBA" id="ARBA00023125"/>
    </source>
</evidence>
<dbReference type="GO" id="GO:0003700">
    <property type="term" value="F:DNA-binding transcription factor activity"/>
    <property type="evidence" value="ECO:0007669"/>
    <property type="project" value="InterPro"/>
</dbReference>
<organism evidence="5 6">
    <name type="scientific">Sinorhizobium americanum</name>
    <dbReference type="NCBI Taxonomy" id="194963"/>
    <lineage>
        <taxon>Bacteria</taxon>
        <taxon>Pseudomonadati</taxon>
        <taxon>Pseudomonadota</taxon>
        <taxon>Alphaproteobacteria</taxon>
        <taxon>Hyphomicrobiales</taxon>
        <taxon>Rhizobiaceae</taxon>
        <taxon>Sinorhizobium/Ensifer group</taxon>
        <taxon>Sinorhizobium</taxon>
    </lineage>
</organism>
<dbReference type="Pfam" id="PF07729">
    <property type="entry name" value="FCD"/>
    <property type="match status" value="1"/>
</dbReference>
<dbReference type="InterPro" id="IPR011711">
    <property type="entry name" value="GntR_C"/>
</dbReference>
<dbReference type="Proteomes" id="UP000182306">
    <property type="component" value="Plasmid B"/>
</dbReference>
<keyword evidence="5" id="KW-0614">Plasmid</keyword>
<dbReference type="SUPFAM" id="SSF46785">
    <property type="entry name" value="Winged helix' DNA-binding domain"/>
    <property type="match status" value="1"/>
</dbReference>
<dbReference type="Gene3D" id="1.10.10.10">
    <property type="entry name" value="Winged helix-like DNA-binding domain superfamily/Winged helix DNA-binding domain"/>
    <property type="match status" value="1"/>
</dbReference>